<proteinExistence type="predicted"/>
<evidence type="ECO:0000256" key="2">
    <source>
        <dbReference type="SAM" id="Phobius"/>
    </source>
</evidence>
<gene>
    <name evidence="3" type="primary">RvY_00983-1</name>
    <name evidence="3" type="synonym">RvY_00983.1</name>
    <name evidence="3" type="ORF">RvY_00983</name>
</gene>
<dbReference type="Proteomes" id="UP000186922">
    <property type="component" value="Unassembled WGS sequence"/>
</dbReference>
<sequence length="78" mass="8519">MHYDTPVALACSTSVRLLIFIALLSISLTIRLILKITLVLFTSMTWPCCQSLAAPSDIPPQRTDEVRSDKIPSVTSSA</sequence>
<keyword evidence="4" id="KW-1185">Reference proteome</keyword>
<keyword evidence="2" id="KW-0472">Membrane</keyword>
<keyword evidence="2" id="KW-0812">Transmembrane</keyword>
<comment type="caution">
    <text evidence="3">The sequence shown here is derived from an EMBL/GenBank/DDBJ whole genome shotgun (WGS) entry which is preliminary data.</text>
</comment>
<evidence type="ECO:0000313" key="3">
    <source>
        <dbReference type="EMBL" id="GAU88244.1"/>
    </source>
</evidence>
<evidence type="ECO:0000256" key="1">
    <source>
        <dbReference type="SAM" id="MobiDB-lite"/>
    </source>
</evidence>
<reference evidence="3 4" key="1">
    <citation type="journal article" date="2016" name="Nat. Commun.">
        <title>Extremotolerant tardigrade genome and improved radiotolerance of human cultured cells by tardigrade-unique protein.</title>
        <authorList>
            <person name="Hashimoto T."/>
            <person name="Horikawa D.D."/>
            <person name="Saito Y."/>
            <person name="Kuwahara H."/>
            <person name="Kozuka-Hata H."/>
            <person name="Shin-I T."/>
            <person name="Minakuchi Y."/>
            <person name="Ohishi K."/>
            <person name="Motoyama A."/>
            <person name="Aizu T."/>
            <person name="Enomoto A."/>
            <person name="Kondo K."/>
            <person name="Tanaka S."/>
            <person name="Hara Y."/>
            <person name="Koshikawa S."/>
            <person name="Sagara H."/>
            <person name="Miura T."/>
            <person name="Yokobori S."/>
            <person name="Miyagawa K."/>
            <person name="Suzuki Y."/>
            <person name="Kubo T."/>
            <person name="Oyama M."/>
            <person name="Kohara Y."/>
            <person name="Fujiyama A."/>
            <person name="Arakawa K."/>
            <person name="Katayama T."/>
            <person name="Toyoda A."/>
            <person name="Kunieda T."/>
        </authorList>
    </citation>
    <scope>NUCLEOTIDE SEQUENCE [LARGE SCALE GENOMIC DNA]</scope>
    <source>
        <strain evidence="3 4">YOKOZUNA-1</strain>
    </source>
</reference>
<keyword evidence="2" id="KW-1133">Transmembrane helix</keyword>
<name>A0A1D1UEP9_RAMVA</name>
<feature type="region of interest" description="Disordered" evidence="1">
    <location>
        <begin position="57"/>
        <end position="78"/>
    </location>
</feature>
<protein>
    <submittedName>
        <fullName evidence="3">Uncharacterized protein</fullName>
    </submittedName>
</protein>
<dbReference type="AlphaFoldDB" id="A0A1D1UEP9"/>
<feature type="transmembrane region" description="Helical" evidence="2">
    <location>
        <begin position="15"/>
        <end position="34"/>
    </location>
</feature>
<evidence type="ECO:0000313" key="4">
    <source>
        <dbReference type="Proteomes" id="UP000186922"/>
    </source>
</evidence>
<dbReference type="EMBL" id="BDGG01000001">
    <property type="protein sequence ID" value="GAU88244.1"/>
    <property type="molecule type" value="Genomic_DNA"/>
</dbReference>
<organism evidence="3 4">
    <name type="scientific">Ramazzottius varieornatus</name>
    <name type="common">Water bear</name>
    <name type="synonym">Tardigrade</name>
    <dbReference type="NCBI Taxonomy" id="947166"/>
    <lineage>
        <taxon>Eukaryota</taxon>
        <taxon>Metazoa</taxon>
        <taxon>Ecdysozoa</taxon>
        <taxon>Tardigrada</taxon>
        <taxon>Eutardigrada</taxon>
        <taxon>Parachela</taxon>
        <taxon>Hypsibioidea</taxon>
        <taxon>Ramazzottiidae</taxon>
        <taxon>Ramazzottius</taxon>
    </lineage>
</organism>
<accession>A0A1D1UEP9</accession>